<evidence type="ECO:0000256" key="7">
    <source>
        <dbReference type="ARBA" id="ARBA00022833"/>
    </source>
</evidence>
<dbReference type="PANTHER" id="PTHR23235">
    <property type="entry name" value="KRUEPPEL-LIKE TRANSCRIPTION FACTOR"/>
    <property type="match status" value="1"/>
</dbReference>
<evidence type="ECO:0000256" key="13">
    <source>
        <dbReference type="SAM" id="MobiDB-lite"/>
    </source>
</evidence>
<dbReference type="GO" id="GO:0005694">
    <property type="term" value="C:chromosome"/>
    <property type="evidence" value="ECO:0007669"/>
    <property type="project" value="UniProtKB-ARBA"/>
</dbReference>
<sequence>MRSLSYSPPAKEEEVCWTEKEALVKEEEDVTIQKQVEGEAVTVKEEEDVSVKEEEDAFRVKEEDVTVKEEKEEDAVFGVKEEEGEMTVTSKNEEEEEDETGYLGPVSQTHLKASNGSNDERCRMMLSRNRALINTRERRDYRGSSGESLQHHEADEAEKSLSTSEHLEKHQQRPTGKKPHRCSDCGKCCKSSSEFKIHQRVHTGEKSHHCFDCGKSYLRSNSLKVHMRIHTGEKPFSCAQCGKSFTRPDGTSESTHRRETL</sequence>
<feature type="domain" description="C2H2-type" evidence="14">
    <location>
        <begin position="208"/>
        <end position="235"/>
    </location>
</feature>
<evidence type="ECO:0000259" key="14">
    <source>
        <dbReference type="PROSITE" id="PS50157"/>
    </source>
</evidence>
<organism evidence="15 16">
    <name type="scientific">Hucho hucho</name>
    <name type="common">huchen</name>
    <dbReference type="NCBI Taxonomy" id="62062"/>
    <lineage>
        <taxon>Eukaryota</taxon>
        <taxon>Metazoa</taxon>
        <taxon>Chordata</taxon>
        <taxon>Craniata</taxon>
        <taxon>Vertebrata</taxon>
        <taxon>Euteleostomi</taxon>
        <taxon>Actinopterygii</taxon>
        <taxon>Neopterygii</taxon>
        <taxon>Teleostei</taxon>
        <taxon>Protacanthopterygii</taxon>
        <taxon>Salmoniformes</taxon>
        <taxon>Salmonidae</taxon>
        <taxon>Salmoninae</taxon>
        <taxon>Hucho</taxon>
    </lineage>
</organism>
<keyword evidence="5" id="KW-0677">Repeat</keyword>
<dbReference type="AlphaFoldDB" id="A0A4W5M4K1"/>
<dbReference type="GO" id="GO:0000981">
    <property type="term" value="F:DNA-binding transcription factor activity, RNA polymerase II-specific"/>
    <property type="evidence" value="ECO:0007669"/>
    <property type="project" value="TreeGrafter"/>
</dbReference>
<evidence type="ECO:0000256" key="8">
    <source>
        <dbReference type="ARBA" id="ARBA00023015"/>
    </source>
</evidence>
<evidence type="ECO:0000256" key="4">
    <source>
        <dbReference type="ARBA" id="ARBA00022723"/>
    </source>
</evidence>
<reference evidence="15" key="3">
    <citation type="submission" date="2025-09" db="UniProtKB">
        <authorList>
            <consortium name="Ensembl"/>
        </authorList>
    </citation>
    <scope>IDENTIFICATION</scope>
</reference>
<proteinExistence type="inferred from homology"/>
<feature type="compositionally biased region" description="Basic and acidic residues" evidence="13">
    <location>
        <begin position="149"/>
        <end position="171"/>
    </location>
</feature>
<dbReference type="Pfam" id="PF00096">
    <property type="entry name" value="zf-C2H2"/>
    <property type="match status" value="1"/>
</dbReference>
<dbReference type="Proteomes" id="UP000314982">
    <property type="component" value="Unassembled WGS sequence"/>
</dbReference>
<dbReference type="GO" id="GO:0005634">
    <property type="term" value="C:nucleus"/>
    <property type="evidence" value="ECO:0007669"/>
    <property type="project" value="UniProtKB-SubCell"/>
</dbReference>
<dbReference type="InterPro" id="IPR036236">
    <property type="entry name" value="Znf_C2H2_sf"/>
</dbReference>
<dbReference type="InterPro" id="IPR013087">
    <property type="entry name" value="Znf_C2H2_type"/>
</dbReference>
<evidence type="ECO:0000256" key="5">
    <source>
        <dbReference type="ARBA" id="ARBA00022737"/>
    </source>
</evidence>
<evidence type="ECO:0000256" key="2">
    <source>
        <dbReference type="ARBA" id="ARBA00004123"/>
    </source>
</evidence>
<evidence type="ECO:0000256" key="6">
    <source>
        <dbReference type="ARBA" id="ARBA00022771"/>
    </source>
</evidence>
<dbReference type="GO" id="GO:0008270">
    <property type="term" value="F:zinc ion binding"/>
    <property type="evidence" value="ECO:0007669"/>
    <property type="project" value="UniProtKB-KW"/>
</dbReference>
<dbReference type="SMART" id="SM00355">
    <property type="entry name" value="ZnF_C2H2"/>
    <property type="match status" value="2"/>
</dbReference>
<dbReference type="GeneTree" id="ENSGT01150000286918"/>
<protein>
    <recommendedName>
        <fullName evidence="14">C2H2-type domain-containing protein</fullName>
    </recommendedName>
</protein>
<comment type="subcellular location">
    <subcellularLocation>
        <location evidence="2">Nucleus</location>
    </subcellularLocation>
</comment>
<keyword evidence="7" id="KW-0862">Zinc</keyword>
<keyword evidence="9" id="KW-0238">DNA-binding</keyword>
<comment type="similarity">
    <text evidence="3">Belongs to the krueppel C2H2-type zinc-finger protein family.</text>
</comment>
<dbReference type="Ensembl" id="ENSHHUT00000034631.1">
    <property type="protein sequence ID" value="ENSHHUP00000033282.1"/>
    <property type="gene ID" value="ENSHHUG00000021046.1"/>
</dbReference>
<dbReference type="FunFam" id="3.30.160.60:FF:001732">
    <property type="entry name" value="Zgc:162936"/>
    <property type="match status" value="1"/>
</dbReference>
<evidence type="ECO:0000256" key="1">
    <source>
        <dbReference type="ARBA" id="ARBA00003767"/>
    </source>
</evidence>
<evidence type="ECO:0000256" key="12">
    <source>
        <dbReference type="PROSITE-ProRule" id="PRU00042"/>
    </source>
</evidence>
<evidence type="ECO:0000313" key="16">
    <source>
        <dbReference type="Proteomes" id="UP000314982"/>
    </source>
</evidence>
<name>A0A4W5M4K1_9TELE</name>
<keyword evidence="16" id="KW-1185">Reference proteome</keyword>
<keyword evidence="4" id="KW-0479">Metal-binding</keyword>
<evidence type="ECO:0000256" key="11">
    <source>
        <dbReference type="ARBA" id="ARBA00023242"/>
    </source>
</evidence>
<comment type="function">
    <text evidence="1">May be involved in transcriptional regulation.</text>
</comment>
<accession>A0A4W5M4K1</accession>
<dbReference type="PANTHER" id="PTHR23235:SF142">
    <property type="entry name" value="ZINC FINGER PROTEIN 384"/>
    <property type="match status" value="1"/>
</dbReference>
<dbReference type="GO" id="GO:0000978">
    <property type="term" value="F:RNA polymerase II cis-regulatory region sequence-specific DNA binding"/>
    <property type="evidence" value="ECO:0007669"/>
    <property type="project" value="TreeGrafter"/>
</dbReference>
<dbReference type="GO" id="GO:0045893">
    <property type="term" value="P:positive regulation of DNA-templated transcription"/>
    <property type="evidence" value="ECO:0007669"/>
    <property type="project" value="UniProtKB-ARBA"/>
</dbReference>
<dbReference type="PROSITE" id="PS50157">
    <property type="entry name" value="ZINC_FINGER_C2H2_2"/>
    <property type="match status" value="2"/>
</dbReference>
<dbReference type="Gene3D" id="3.30.160.60">
    <property type="entry name" value="Classic Zinc Finger"/>
    <property type="match status" value="3"/>
</dbReference>
<dbReference type="PROSITE" id="PS00028">
    <property type="entry name" value="ZINC_FINGER_C2H2_1"/>
    <property type="match status" value="2"/>
</dbReference>
<reference evidence="15" key="2">
    <citation type="submission" date="2025-08" db="UniProtKB">
        <authorList>
            <consortium name="Ensembl"/>
        </authorList>
    </citation>
    <scope>IDENTIFICATION</scope>
</reference>
<feature type="region of interest" description="Disordered" evidence="13">
    <location>
        <begin position="79"/>
        <end position="183"/>
    </location>
</feature>
<feature type="domain" description="C2H2-type" evidence="14">
    <location>
        <begin position="180"/>
        <end position="207"/>
    </location>
</feature>
<evidence type="ECO:0000256" key="3">
    <source>
        <dbReference type="ARBA" id="ARBA00006991"/>
    </source>
</evidence>
<evidence type="ECO:0000256" key="10">
    <source>
        <dbReference type="ARBA" id="ARBA00023163"/>
    </source>
</evidence>
<keyword evidence="10" id="KW-0804">Transcription</keyword>
<feature type="compositionally biased region" description="Polar residues" evidence="13">
    <location>
        <begin position="106"/>
        <end position="117"/>
    </location>
</feature>
<reference evidence="16" key="1">
    <citation type="submission" date="2018-06" db="EMBL/GenBank/DDBJ databases">
        <title>Genome assembly of Danube salmon.</title>
        <authorList>
            <person name="Macqueen D.J."/>
            <person name="Gundappa M.K."/>
        </authorList>
    </citation>
    <scope>NUCLEOTIDE SEQUENCE [LARGE SCALE GENOMIC DNA]</scope>
</reference>
<evidence type="ECO:0000256" key="9">
    <source>
        <dbReference type="ARBA" id="ARBA00023125"/>
    </source>
</evidence>
<keyword evidence="6 12" id="KW-0863">Zinc-finger</keyword>
<dbReference type="Pfam" id="PF13465">
    <property type="entry name" value="zf-H2C2_2"/>
    <property type="match status" value="1"/>
</dbReference>
<keyword evidence="8" id="KW-0805">Transcription regulation</keyword>
<keyword evidence="11" id="KW-0539">Nucleus</keyword>
<dbReference type="FunFam" id="3.30.160.60:FF:001239">
    <property type="entry name" value="Zinc finger protein 615"/>
    <property type="match status" value="1"/>
</dbReference>
<evidence type="ECO:0000313" key="15">
    <source>
        <dbReference type="Ensembl" id="ENSHHUP00000033282.1"/>
    </source>
</evidence>
<dbReference type="FunFam" id="3.30.160.60:FF:002343">
    <property type="entry name" value="Zinc finger protein 33A"/>
    <property type="match status" value="1"/>
</dbReference>
<dbReference type="SUPFAM" id="SSF57667">
    <property type="entry name" value="beta-beta-alpha zinc fingers"/>
    <property type="match status" value="2"/>
</dbReference>